<keyword evidence="3" id="KW-1185">Reference proteome</keyword>
<dbReference type="Proteomes" id="UP000408482">
    <property type="component" value="Unassembled WGS sequence"/>
</dbReference>
<dbReference type="SUPFAM" id="SSF47090">
    <property type="entry name" value="PGBD-like"/>
    <property type="match status" value="1"/>
</dbReference>
<keyword evidence="2" id="KW-0378">Hydrolase</keyword>
<dbReference type="Gene3D" id="1.10.101.10">
    <property type="entry name" value="PGBD-like superfamily/PGBD"/>
    <property type="match status" value="1"/>
</dbReference>
<evidence type="ECO:0000313" key="3">
    <source>
        <dbReference type="Proteomes" id="UP000408482"/>
    </source>
</evidence>
<dbReference type="EC" id="3.4.17.14" evidence="2"/>
<keyword evidence="2" id="KW-0645">Protease</keyword>
<evidence type="ECO:0000259" key="1">
    <source>
        <dbReference type="Pfam" id="PF01471"/>
    </source>
</evidence>
<accession>A0A564W002</accession>
<proteinExistence type="predicted"/>
<sequence length="220" mass="24991">MYHHLCANVLAIMSFTLNRVYTEWYRNKGYDFTITSSTAYDHKWIYGRNIFESIDRIVDELFENYLSRPDVRQPILTQYCDGHQVQCRNRGWMTQWGSKALGDQGYSAIEILRSFYGNDMYINVAEAVSGIPASWPGYDLTIGVTGEKVQQIQEQLNAIAKAYPAIPSVIVDGIYGPATAASVKKFQNIFGLPASGVVDYPTWYKIQDIYVAVTRIAELQ</sequence>
<dbReference type="EMBL" id="CABHNW010000073">
    <property type="protein sequence ID" value="VUX37342.1"/>
    <property type="molecule type" value="Genomic_DNA"/>
</dbReference>
<gene>
    <name evidence="2" type="ORF">RSSSTS7063_03132</name>
</gene>
<evidence type="ECO:0000313" key="2">
    <source>
        <dbReference type="EMBL" id="VUX37342.1"/>
    </source>
</evidence>
<dbReference type="GO" id="GO:0009046">
    <property type="term" value="F:zinc D-Ala-D-Ala carboxypeptidase activity"/>
    <property type="evidence" value="ECO:0007669"/>
    <property type="project" value="UniProtKB-EC"/>
</dbReference>
<feature type="domain" description="Peptidoglycan binding-like" evidence="1">
    <location>
        <begin position="145"/>
        <end position="205"/>
    </location>
</feature>
<dbReference type="InterPro" id="IPR036366">
    <property type="entry name" value="PGBDSf"/>
</dbReference>
<keyword evidence="2" id="KW-0121">Carboxypeptidase</keyword>
<dbReference type="InterPro" id="IPR036365">
    <property type="entry name" value="PGBD-like_sf"/>
</dbReference>
<organism evidence="2 3">
    <name type="scientific">Blautia luti</name>
    <dbReference type="NCBI Taxonomy" id="89014"/>
    <lineage>
        <taxon>Bacteria</taxon>
        <taxon>Bacillati</taxon>
        <taxon>Bacillota</taxon>
        <taxon>Clostridia</taxon>
        <taxon>Lachnospirales</taxon>
        <taxon>Lachnospiraceae</taxon>
        <taxon>Blautia</taxon>
    </lineage>
</organism>
<dbReference type="InterPro" id="IPR002477">
    <property type="entry name" value="Peptidoglycan-bd-like"/>
</dbReference>
<dbReference type="AlphaFoldDB" id="A0A564W002"/>
<dbReference type="Pfam" id="PF01471">
    <property type="entry name" value="PG_binding_1"/>
    <property type="match status" value="1"/>
</dbReference>
<protein>
    <submittedName>
        <fullName evidence="2">Zinc D-Ala-D-Ala carboxypeptidase</fullName>
        <ecNumber evidence="2">3.4.17.14</ecNumber>
    </submittedName>
</protein>
<reference evidence="2 3" key="1">
    <citation type="submission" date="2019-07" db="EMBL/GenBank/DDBJ databases">
        <authorList>
            <person name="Hibberd C M."/>
            <person name="Gehrig L. J."/>
            <person name="Chang H.-W."/>
            <person name="Venkatesh S."/>
        </authorList>
    </citation>
    <scope>NUCLEOTIDE SEQUENCE [LARGE SCALE GENOMIC DNA]</scope>
    <source>
        <strain evidence="2">Blautia_luti_SSTS_Bg7063</strain>
    </source>
</reference>
<name>A0A564W002_9FIRM</name>